<sequence>MTFPVASGRTQYSGNFIPEIWSGKLQVKFYKTSVFSEIANTDWEGEIKGQGDKVRIRTIPTITINSYNKGDNLTNQVPTSTPIELNIDQGKYFAVVLDDVDSVQTDIKLMDIFTNDATTQMKIAIDADILSGVKAAAAAANKGSTAGVISGNINLGTDAAPRACTASNILDLFLDAGQTLDEQNVPEDGRYLVIPAWMASMVKRSDLKQAYLTGDSVSPLRNGKLGMIDRFMVYVSNNLPKTADGDSYLMAGTKDAVTFASQMTNVETLRAQSTFGNIVRGLNVYGYNVTKPEALVNMVAVKG</sequence>
<reference evidence="1" key="1">
    <citation type="submission" date="2020-05" db="EMBL/GenBank/DDBJ databases">
        <authorList>
            <person name="Chiriac C."/>
            <person name="Salcher M."/>
            <person name="Ghai R."/>
            <person name="Kavagutti S V."/>
        </authorList>
    </citation>
    <scope>NUCLEOTIDE SEQUENCE</scope>
</reference>
<proteinExistence type="predicted"/>
<gene>
    <name evidence="1" type="ORF">UFOVP1298_71</name>
</gene>
<name>A0A6J5RGV7_9CAUD</name>
<evidence type="ECO:0000313" key="1">
    <source>
        <dbReference type="EMBL" id="CAB4196219.1"/>
    </source>
</evidence>
<protein>
    <submittedName>
        <fullName evidence="1">Major capsid protein Gp5</fullName>
    </submittedName>
</protein>
<dbReference type="EMBL" id="LR797250">
    <property type="protein sequence ID" value="CAB4196219.1"/>
    <property type="molecule type" value="Genomic_DNA"/>
</dbReference>
<accession>A0A6J5RGV7</accession>
<organism evidence="1">
    <name type="scientific">uncultured Caudovirales phage</name>
    <dbReference type="NCBI Taxonomy" id="2100421"/>
    <lineage>
        <taxon>Viruses</taxon>
        <taxon>Duplodnaviria</taxon>
        <taxon>Heunggongvirae</taxon>
        <taxon>Uroviricota</taxon>
        <taxon>Caudoviricetes</taxon>
        <taxon>Peduoviridae</taxon>
        <taxon>Maltschvirus</taxon>
        <taxon>Maltschvirus maltsch</taxon>
    </lineage>
</organism>